<comment type="subunit">
    <text evidence="4">Homodimer.</text>
</comment>
<dbReference type="SMART" id="SM00861">
    <property type="entry name" value="Transket_pyr"/>
    <property type="match status" value="1"/>
</dbReference>
<dbReference type="FunFam" id="3.40.50.970:FF:000129">
    <property type="entry name" value="Transketolase"/>
    <property type="match status" value="1"/>
</dbReference>
<comment type="cofactor">
    <cofactor evidence="1">
        <name>Mg(2+)</name>
        <dbReference type="ChEBI" id="CHEBI:18420"/>
    </cofactor>
</comment>
<dbReference type="EMBL" id="BART01006996">
    <property type="protein sequence ID" value="GAG72350.1"/>
    <property type="molecule type" value="Genomic_DNA"/>
</dbReference>
<dbReference type="Pfam" id="PF02779">
    <property type="entry name" value="Transket_pyr"/>
    <property type="match status" value="1"/>
</dbReference>
<keyword evidence="7" id="KW-0786">Thiamine pyrophosphate</keyword>
<dbReference type="AlphaFoldDB" id="X0ZRH4"/>
<dbReference type="Gene3D" id="3.40.50.970">
    <property type="match status" value="1"/>
</dbReference>
<proteinExistence type="inferred from homology"/>
<gene>
    <name evidence="9" type="ORF">S01H4_15970</name>
</gene>
<keyword evidence="6" id="KW-0460">Magnesium</keyword>
<sequence>MTDPRDAFFEELLAVASKDKDVILLTADMGAWGLSKFKASLPNQFINVGVAEQNMVSVAAGLALGGKKVFIYTIASFATQRCYEQIKIDLCQMKLPVTIIGAGPGLSYGSDGPTHHATNDTAIMQALPDMIITTVQTAKDAEEAVEIAYRSDTPVYVRLARGELALSYGKYKNYQQYHGE</sequence>
<evidence type="ECO:0000313" key="9">
    <source>
        <dbReference type="EMBL" id="GAG72350.1"/>
    </source>
</evidence>
<evidence type="ECO:0000256" key="5">
    <source>
        <dbReference type="ARBA" id="ARBA00022679"/>
    </source>
</evidence>
<evidence type="ECO:0000256" key="2">
    <source>
        <dbReference type="ARBA" id="ARBA00001964"/>
    </source>
</evidence>
<comment type="cofactor">
    <cofactor evidence="2">
        <name>thiamine diphosphate</name>
        <dbReference type="ChEBI" id="CHEBI:58937"/>
    </cofactor>
</comment>
<keyword evidence="5" id="KW-0808">Transferase</keyword>
<dbReference type="PANTHER" id="PTHR43322">
    <property type="entry name" value="1-D-DEOXYXYLULOSE 5-PHOSPHATE SYNTHASE-RELATED"/>
    <property type="match status" value="1"/>
</dbReference>
<protein>
    <recommendedName>
        <fullName evidence="8">Transketolase-like pyrimidine-binding domain-containing protein</fullName>
    </recommendedName>
</protein>
<dbReference type="InterPro" id="IPR005477">
    <property type="entry name" value="Dxylulose-5-P_synthase"/>
</dbReference>
<organism evidence="9">
    <name type="scientific">marine sediment metagenome</name>
    <dbReference type="NCBI Taxonomy" id="412755"/>
    <lineage>
        <taxon>unclassified sequences</taxon>
        <taxon>metagenomes</taxon>
        <taxon>ecological metagenomes</taxon>
    </lineage>
</organism>
<dbReference type="SUPFAM" id="SSF52518">
    <property type="entry name" value="Thiamin diphosphate-binding fold (THDP-binding)"/>
    <property type="match status" value="1"/>
</dbReference>
<feature type="domain" description="Transketolase-like pyrimidine-binding" evidence="8">
    <location>
        <begin position="2"/>
        <end position="166"/>
    </location>
</feature>
<evidence type="ECO:0000256" key="3">
    <source>
        <dbReference type="ARBA" id="ARBA00007131"/>
    </source>
</evidence>
<dbReference type="InterPro" id="IPR029061">
    <property type="entry name" value="THDP-binding"/>
</dbReference>
<evidence type="ECO:0000256" key="7">
    <source>
        <dbReference type="ARBA" id="ARBA00023052"/>
    </source>
</evidence>
<accession>X0ZRH4</accession>
<reference evidence="9" key="1">
    <citation type="journal article" date="2014" name="Front. Microbiol.">
        <title>High frequency of phylogenetically diverse reductive dehalogenase-homologous genes in deep subseafloor sedimentary metagenomes.</title>
        <authorList>
            <person name="Kawai M."/>
            <person name="Futagami T."/>
            <person name="Toyoda A."/>
            <person name="Takaki Y."/>
            <person name="Nishi S."/>
            <person name="Hori S."/>
            <person name="Arai W."/>
            <person name="Tsubouchi T."/>
            <person name="Morono Y."/>
            <person name="Uchiyama I."/>
            <person name="Ito T."/>
            <person name="Fujiyama A."/>
            <person name="Inagaki F."/>
            <person name="Takami H."/>
        </authorList>
    </citation>
    <scope>NUCLEOTIDE SEQUENCE</scope>
    <source>
        <strain evidence="9">Expedition CK06-06</strain>
    </source>
</reference>
<evidence type="ECO:0000256" key="1">
    <source>
        <dbReference type="ARBA" id="ARBA00001946"/>
    </source>
</evidence>
<dbReference type="PANTHER" id="PTHR43322:SF5">
    <property type="entry name" value="1-DEOXY-D-XYLULOSE-5-PHOSPHATE SYNTHASE, CHLOROPLASTIC"/>
    <property type="match status" value="1"/>
</dbReference>
<dbReference type="InterPro" id="IPR005475">
    <property type="entry name" value="Transketolase-like_Pyr-bd"/>
</dbReference>
<evidence type="ECO:0000256" key="6">
    <source>
        <dbReference type="ARBA" id="ARBA00022842"/>
    </source>
</evidence>
<comment type="similarity">
    <text evidence="3">Belongs to the transketolase family.</text>
</comment>
<comment type="caution">
    <text evidence="9">The sequence shown here is derived from an EMBL/GenBank/DDBJ whole genome shotgun (WGS) entry which is preliminary data.</text>
</comment>
<dbReference type="CDD" id="cd07033">
    <property type="entry name" value="TPP_PYR_DXS_TK_like"/>
    <property type="match status" value="1"/>
</dbReference>
<evidence type="ECO:0000256" key="4">
    <source>
        <dbReference type="ARBA" id="ARBA00011738"/>
    </source>
</evidence>
<dbReference type="GO" id="GO:0016114">
    <property type="term" value="P:terpenoid biosynthetic process"/>
    <property type="evidence" value="ECO:0007669"/>
    <property type="project" value="InterPro"/>
</dbReference>
<dbReference type="GO" id="GO:0008661">
    <property type="term" value="F:1-deoxy-D-xylulose-5-phosphate synthase activity"/>
    <property type="evidence" value="ECO:0007669"/>
    <property type="project" value="InterPro"/>
</dbReference>
<evidence type="ECO:0000259" key="8">
    <source>
        <dbReference type="SMART" id="SM00861"/>
    </source>
</evidence>
<name>X0ZRH4_9ZZZZ</name>